<feature type="transmembrane region" description="Helical" evidence="6">
    <location>
        <begin position="192"/>
        <end position="213"/>
    </location>
</feature>
<dbReference type="InterPro" id="IPR005829">
    <property type="entry name" value="Sugar_transporter_CS"/>
</dbReference>
<evidence type="ECO:0000259" key="7">
    <source>
        <dbReference type="PROSITE" id="PS50850"/>
    </source>
</evidence>
<evidence type="ECO:0000256" key="3">
    <source>
        <dbReference type="ARBA" id="ARBA00022692"/>
    </source>
</evidence>
<feature type="transmembrane region" description="Helical" evidence="6">
    <location>
        <begin position="286"/>
        <end position="304"/>
    </location>
</feature>
<dbReference type="PROSITE" id="PS50850">
    <property type="entry name" value="MFS"/>
    <property type="match status" value="1"/>
</dbReference>
<dbReference type="GO" id="GO:0016020">
    <property type="term" value="C:membrane"/>
    <property type="evidence" value="ECO:0007669"/>
    <property type="project" value="UniProtKB-SubCell"/>
</dbReference>
<reference evidence="9" key="5">
    <citation type="submission" date="2015-06" db="UniProtKB">
        <authorList>
            <consortium name="EnsemblFungi"/>
        </authorList>
    </citation>
    <scope>IDENTIFICATION</scope>
    <source>
        <strain evidence="9">ATCC 64411</strain>
    </source>
</reference>
<reference evidence="8" key="1">
    <citation type="submission" date="2010-05" db="EMBL/GenBank/DDBJ databases">
        <title>The Genome Sequence of Magnaporthe poae strain ATCC 64411.</title>
        <authorList>
            <consortium name="The Broad Institute Genome Sequencing Platform"/>
            <consortium name="Broad Institute Genome Sequencing Center for Infectious Disease"/>
            <person name="Ma L.-J."/>
            <person name="Dead R."/>
            <person name="Young S."/>
            <person name="Zeng Q."/>
            <person name="Koehrsen M."/>
            <person name="Alvarado L."/>
            <person name="Berlin A."/>
            <person name="Chapman S.B."/>
            <person name="Chen Z."/>
            <person name="Freedman E."/>
            <person name="Gellesch M."/>
            <person name="Goldberg J."/>
            <person name="Griggs A."/>
            <person name="Gujja S."/>
            <person name="Heilman E.R."/>
            <person name="Heiman D."/>
            <person name="Hepburn T."/>
            <person name="Howarth C."/>
            <person name="Jen D."/>
            <person name="Larson L."/>
            <person name="Mehta T."/>
            <person name="Neiman D."/>
            <person name="Pearson M."/>
            <person name="Roberts A."/>
            <person name="Saif S."/>
            <person name="Shea T."/>
            <person name="Shenoy N."/>
            <person name="Sisk P."/>
            <person name="Stolte C."/>
            <person name="Sykes S."/>
            <person name="Walk T."/>
            <person name="White J."/>
            <person name="Yandava C."/>
            <person name="Haas B."/>
            <person name="Nusbaum C."/>
            <person name="Birren B."/>
        </authorList>
    </citation>
    <scope>NUCLEOTIDE SEQUENCE</scope>
    <source>
        <strain evidence="8">ATCC 64411</strain>
    </source>
</reference>
<dbReference type="OMA" id="VAWIWMP"/>
<evidence type="ECO:0000313" key="9">
    <source>
        <dbReference type="EnsemblFungi" id="MAPG_01336T0"/>
    </source>
</evidence>
<dbReference type="Proteomes" id="UP000011715">
    <property type="component" value="Unassembled WGS sequence"/>
</dbReference>
<comment type="subcellular location">
    <subcellularLocation>
        <location evidence="1">Membrane</location>
        <topology evidence="1">Multi-pass membrane protein</topology>
    </subcellularLocation>
</comment>
<name>A0A0C4DNF5_MAGP6</name>
<reference evidence="8" key="3">
    <citation type="submission" date="2011-03" db="EMBL/GenBank/DDBJ databases">
        <title>Annotation of Magnaporthe poae ATCC 64411.</title>
        <authorList>
            <person name="Ma L.-J."/>
            <person name="Dead R."/>
            <person name="Young S.K."/>
            <person name="Zeng Q."/>
            <person name="Gargeya S."/>
            <person name="Fitzgerald M."/>
            <person name="Haas B."/>
            <person name="Abouelleil A."/>
            <person name="Alvarado L."/>
            <person name="Arachchi H.M."/>
            <person name="Berlin A."/>
            <person name="Brown A."/>
            <person name="Chapman S.B."/>
            <person name="Chen Z."/>
            <person name="Dunbar C."/>
            <person name="Freedman E."/>
            <person name="Gearin G."/>
            <person name="Gellesch M."/>
            <person name="Goldberg J."/>
            <person name="Griggs A."/>
            <person name="Gujja S."/>
            <person name="Heiman D."/>
            <person name="Howarth C."/>
            <person name="Larson L."/>
            <person name="Lui A."/>
            <person name="MacDonald P.J.P."/>
            <person name="Mehta T."/>
            <person name="Montmayeur A."/>
            <person name="Murphy C."/>
            <person name="Neiman D."/>
            <person name="Pearson M."/>
            <person name="Priest M."/>
            <person name="Roberts A."/>
            <person name="Saif S."/>
            <person name="Shea T."/>
            <person name="Shenoy N."/>
            <person name="Sisk P."/>
            <person name="Stolte C."/>
            <person name="Sykes S."/>
            <person name="Yandava C."/>
            <person name="Wortman J."/>
            <person name="Nusbaum C."/>
            <person name="Birren B."/>
        </authorList>
    </citation>
    <scope>NUCLEOTIDE SEQUENCE</scope>
    <source>
        <strain evidence="8">ATCC 64411</strain>
    </source>
</reference>
<evidence type="ECO:0000256" key="6">
    <source>
        <dbReference type="SAM" id="Phobius"/>
    </source>
</evidence>
<dbReference type="PANTHER" id="PTHR48022:SF10">
    <property type="entry name" value="MAJOR FACILITATOR SUPERFAMILY (MFS) PROFILE DOMAIN-CONTAINING PROTEIN"/>
    <property type="match status" value="1"/>
</dbReference>
<dbReference type="EMBL" id="GL876966">
    <property type="protein sequence ID" value="KLU82262.1"/>
    <property type="molecule type" value="Genomic_DNA"/>
</dbReference>
<dbReference type="InterPro" id="IPR005828">
    <property type="entry name" value="MFS_sugar_transport-like"/>
</dbReference>
<proteinExistence type="inferred from homology"/>
<dbReference type="InterPro" id="IPR020846">
    <property type="entry name" value="MFS_dom"/>
</dbReference>
<feature type="transmembrane region" description="Helical" evidence="6">
    <location>
        <begin position="160"/>
        <end position="180"/>
    </location>
</feature>
<evidence type="ECO:0000256" key="4">
    <source>
        <dbReference type="ARBA" id="ARBA00022989"/>
    </source>
</evidence>
<dbReference type="SUPFAM" id="SSF103473">
    <property type="entry name" value="MFS general substrate transporter"/>
    <property type="match status" value="2"/>
</dbReference>
<reference evidence="10" key="2">
    <citation type="submission" date="2010-05" db="EMBL/GenBank/DDBJ databases">
        <title>The genome sequence of Magnaporthe poae strain ATCC 64411.</title>
        <authorList>
            <person name="Ma L.-J."/>
            <person name="Dead R."/>
            <person name="Young S."/>
            <person name="Zeng Q."/>
            <person name="Koehrsen M."/>
            <person name="Alvarado L."/>
            <person name="Berlin A."/>
            <person name="Chapman S.B."/>
            <person name="Chen Z."/>
            <person name="Freedman E."/>
            <person name="Gellesch M."/>
            <person name="Goldberg J."/>
            <person name="Griggs A."/>
            <person name="Gujja S."/>
            <person name="Heilman E.R."/>
            <person name="Heiman D."/>
            <person name="Hepburn T."/>
            <person name="Howarth C."/>
            <person name="Jen D."/>
            <person name="Larson L."/>
            <person name="Mehta T."/>
            <person name="Neiman D."/>
            <person name="Pearson M."/>
            <person name="Roberts A."/>
            <person name="Saif S."/>
            <person name="Shea T."/>
            <person name="Shenoy N."/>
            <person name="Sisk P."/>
            <person name="Stolte C."/>
            <person name="Sykes S."/>
            <person name="Walk T."/>
            <person name="White J."/>
            <person name="Yandava C."/>
            <person name="Haas B."/>
            <person name="Nusbaum C."/>
            <person name="Birren B."/>
        </authorList>
    </citation>
    <scope>NUCLEOTIDE SEQUENCE [LARGE SCALE GENOMIC DNA]</scope>
    <source>
        <strain evidence="10">ATCC 64411 / 73-15</strain>
    </source>
</reference>
<dbReference type="PANTHER" id="PTHR48022">
    <property type="entry name" value="PLASTIDIC GLUCOSE TRANSPORTER 4"/>
    <property type="match status" value="1"/>
</dbReference>
<sequence length="358" mass="39692">MPKATWASSIETNSLWIHRKCLLICWIVGIANMQYGFDSAAVGALQAMPGFLRVFGYEDSKNPTGYGIDPTVQQLIASLLTLGSFLSSLCAGFFSRWFGRRQGLWLACVLNMVACVIMMVTTDVNVLYLGRLLLGISNGFLVTFSNVYTAEAAPAQLRGVIVALFAWWVNIGSIVGSTVVNSTRTYADKRSYRIPIGCLLVVPALLRAGPCSLCPRAPRWLSRRFFYNAGVGSASYPVATEIVSTRLRAYTVGSATSLGYVLAWLTSFCSPYFINPTELNWGAQYCYIWAASNFACVAFFYFFMPETANRSLEELDEMLNARLPVRRFKKYQCVGRGDIVVFGNRPAGEMEHVETRKA</sequence>
<keyword evidence="3 6" id="KW-0812">Transmembrane</keyword>
<dbReference type="eggNOG" id="KOG0254">
    <property type="taxonomic scope" value="Eukaryota"/>
</dbReference>
<gene>
    <name evidence="8" type="ORF">MAPG_01336</name>
</gene>
<evidence type="ECO:0000256" key="2">
    <source>
        <dbReference type="ARBA" id="ARBA00010992"/>
    </source>
</evidence>
<protein>
    <recommendedName>
        <fullName evidence="7">Major facilitator superfamily (MFS) profile domain-containing protein</fullName>
    </recommendedName>
</protein>
<keyword evidence="10" id="KW-1185">Reference proteome</keyword>
<comment type="similarity">
    <text evidence="2">Belongs to the major facilitator superfamily. Sugar transporter (TC 2.A.1.1) family.</text>
</comment>
<evidence type="ECO:0000313" key="10">
    <source>
        <dbReference type="Proteomes" id="UP000011715"/>
    </source>
</evidence>
<feature type="domain" description="Major facilitator superfamily (MFS) profile" evidence="7">
    <location>
        <begin position="24"/>
        <end position="358"/>
    </location>
</feature>
<evidence type="ECO:0000256" key="1">
    <source>
        <dbReference type="ARBA" id="ARBA00004141"/>
    </source>
</evidence>
<organism evidence="9 10">
    <name type="scientific">Magnaporthiopsis poae (strain ATCC 64411 / 73-15)</name>
    <name type="common">Kentucky bluegrass fungus</name>
    <name type="synonym">Magnaporthe poae</name>
    <dbReference type="NCBI Taxonomy" id="644358"/>
    <lineage>
        <taxon>Eukaryota</taxon>
        <taxon>Fungi</taxon>
        <taxon>Dikarya</taxon>
        <taxon>Ascomycota</taxon>
        <taxon>Pezizomycotina</taxon>
        <taxon>Sordariomycetes</taxon>
        <taxon>Sordariomycetidae</taxon>
        <taxon>Magnaporthales</taxon>
        <taxon>Magnaporthaceae</taxon>
        <taxon>Magnaporthiopsis</taxon>
    </lineage>
</organism>
<dbReference type="EMBL" id="ADBL01000315">
    <property type="status" value="NOT_ANNOTATED_CDS"/>
    <property type="molecule type" value="Genomic_DNA"/>
</dbReference>
<reference evidence="9" key="4">
    <citation type="journal article" date="2015" name="G3 (Bethesda)">
        <title>Genome sequences of three phytopathogenic species of the Magnaporthaceae family of fungi.</title>
        <authorList>
            <person name="Okagaki L.H."/>
            <person name="Nunes C.C."/>
            <person name="Sailsbery J."/>
            <person name="Clay B."/>
            <person name="Brown D."/>
            <person name="John T."/>
            <person name="Oh Y."/>
            <person name="Young N."/>
            <person name="Fitzgerald M."/>
            <person name="Haas B.J."/>
            <person name="Zeng Q."/>
            <person name="Young S."/>
            <person name="Adiconis X."/>
            <person name="Fan L."/>
            <person name="Levin J.Z."/>
            <person name="Mitchell T.K."/>
            <person name="Okubara P.A."/>
            <person name="Farman M.L."/>
            <person name="Kohn L.M."/>
            <person name="Birren B."/>
            <person name="Ma L.-J."/>
            <person name="Dean R.A."/>
        </authorList>
    </citation>
    <scope>NUCLEOTIDE SEQUENCE</scope>
    <source>
        <strain evidence="9">ATCC 64411 / 73-15</strain>
    </source>
</reference>
<feature type="transmembrane region" description="Helical" evidence="6">
    <location>
        <begin position="75"/>
        <end position="94"/>
    </location>
</feature>
<dbReference type="OrthoDB" id="6612291at2759"/>
<accession>A0A0C4DNF5</accession>
<feature type="transmembrane region" description="Helical" evidence="6">
    <location>
        <begin position="21"/>
        <end position="37"/>
    </location>
</feature>
<dbReference type="GO" id="GO:0005351">
    <property type="term" value="F:carbohydrate:proton symporter activity"/>
    <property type="evidence" value="ECO:0007669"/>
    <property type="project" value="TreeGrafter"/>
</dbReference>
<feature type="transmembrane region" description="Helical" evidence="6">
    <location>
        <begin position="103"/>
        <end position="122"/>
    </location>
</feature>
<dbReference type="EnsemblFungi" id="MAPG_01336T0">
    <property type="protein sequence ID" value="MAPG_01336T0"/>
    <property type="gene ID" value="MAPG_01336"/>
</dbReference>
<dbReference type="InterPro" id="IPR050360">
    <property type="entry name" value="MFS_Sugar_Transporters"/>
</dbReference>
<dbReference type="VEuPathDB" id="FungiDB:MAPG_01336"/>
<dbReference type="Gene3D" id="1.20.1250.20">
    <property type="entry name" value="MFS general substrate transporter like domains"/>
    <property type="match status" value="2"/>
</dbReference>
<dbReference type="EMBL" id="ADBL01000316">
    <property type="status" value="NOT_ANNOTATED_CDS"/>
    <property type="molecule type" value="Genomic_DNA"/>
</dbReference>
<dbReference type="PROSITE" id="PS00217">
    <property type="entry name" value="SUGAR_TRANSPORT_2"/>
    <property type="match status" value="1"/>
</dbReference>
<keyword evidence="4 6" id="KW-1133">Transmembrane helix</keyword>
<dbReference type="AlphaFoldDB" id="A0A0C4DNF5"/>
<feature type="transmembrane region" description="Helical" evidence="6">
    <location>
        <begin position="249"/>
        <end position="274"/>
    </location>
</feature>
<feature type="transmembrane region" description="Helical" evidence="6">
    <location>
        <begin position="128"/>
        <end position="148"/>
    </location>
</feature>
<evidence type="ECO:0000256" key="5">
    <source>
        <dbReference type="ARBA" id="ARBA00023136"/>
    </source>
</evidence>
<dbReference type="Pfam" id="PF00083">
    <property type="entry name" value="Sugar_tr"/>
    <property type="match status" value="2"/>
</dbReference>
<evidence type="ECO:0000313" key="8">
    <source>
        <dbReference type="EMBL" id="KLU82262.1"/>
    </source>
</evidence>
<dbReference type="InterPro" id="IPR036259">
    <property type="entry name" value="MFS_trans_sf"/>
</dbReference>
<keyword evidence="5 6" id="KW-0472">Membrane</keyword>